<dbReference type="KEGG" id="tcb:TCARB_0595"/>
<dbReference type="RefSeq" id="WP_148684574.1">
    <property type="nucleotide sequence ID" value="NZ_CP007493.1"/>
</dbReference>
<dbReference type="GeneID" id="41584246"/>
<proteinExistence type="predicted"/>
<protein>
    <recommendedName>
        <fullName evidence="3">PIN domain-containing protein</fullName>
    </recommendedName>
</protein>
<dbReference type="Proteomes" id="UP000266720">
    <property type="component" value="Chromosome"/>
</dbReference>
<organism evidence="1 2">
    <name type="scientific">Thermofilum adornatum 1505</name>
    <dbReference type="NCBI Taxonomy" id="697581"/>
    <lineage>
        <taxon>Archaea</taxon>
        <taxon>Thermoproteota</taxon>
        <taxon>Thermoprotei</taxon>
        <taxon>Thermofilales</taxon>
        <taxon>Thermofilaceae</taxon>
        <taxon>Thermofilum</taxon>
    </lineage>
</organism>
<evidence type="ECO:0000313" key="1">
    <source>
        <dbReference type="EMBL" id="AJB41651.1"/>
    </source>
</evidence>
<name>A0A3G1A8E6_9CREN</name>
<evidence type="ECO:0008006" key="3">
    <source>
        <dbReference type="Google" id="ProtNLM"/>
    </source>
</evidence>
<dbReference type="EMBL" id="CP007493">
    <property type="protein sequence ID" value="AJB41651.1"/>
    <property type="molecule type" value="Genomic_DNA"/>
</dbReference>
<gene>
    <name evidence="1" type="ORF">TCARB_0595</name>
</gene>
<dbReference type="STRING" id="697581.TCARB_0595"/>
<dbReference type="SUPFAM" id="SSF88723">
    <property type="entry name" value="PIN domain-like"/>
    <property type="match status" value="1"/>
</dbReference>
<accession>A0A3G1A8E6</accession>
<sequence length="51" mass="5765">MVVYDTYAWIEYFLGTSKGAQVKKLLDKGGYTPSIVLAEISRKYLREGASF</sequence>
<evidence type="ECO:0000313" key="2">
    <source>
        <dbReference type="Proteomes" id="UP000266720"/>
    </source>
</evidence>
<reference evidence="2" key="1">
    <citation type="book" date="2010" name="EXTREMOPHILES" publisher="0:0-0">
        <title>Complete genome sequences of ten hyperthermophilic archaea reveal their metabolic capabilities and possible ecological roles.</title>
        <editorList>
            <person name="?"/>
        </editorList>
        <authorList>
            <person name="Ravin N.V."/>
            <person name="Mardanov A.V."/>
            <person name="Bonch-Osmolovskaya E.A."/>
            <person name="Skryabin K.G."/>
        </authorList>
    </citation>
    <scope>NUCLEOTIDE SEQUENCE [LARGE SCALE GENOMIC DNA]</scope>
    <source>
        <strain evidence="2">1505</strain>
    </source>
</reference>
<dbReference type="InterPro" id="IPR029060">
    <property type="entry name" value="PIN-like_dom_sf"/>
</dbReference>
<dbReference type="AlphaFoldDB" id="A0A3G1A8E6"/>